<gene>
    <name evidence="2" type="ORF">SAMN05216439_1808</name>
</gene>
<keyword evidence="1" id="KW-0472">Membrane</keyword>
<evidence type="ECO:0000313" key="3">
    <source>
        <dbReference type="Proteomes" id="UP000199506"/>
    </source>
</evidence>
<keyword evidence="1" id="KW-1133">Transmembrane helix</keyword>
<protein>
    <submittedName>
        <fullName evidence="2">Uncharacterized protein</fullName>
    </submittedName>
</protein>
<keyword evidence="1" id="KW-0812">Transmembrane</keyword>
<proteinExistence type="predicted"/>
<evidence type="ECO:0000256" key="1">
    <source>
        <dbReference type="SAM" id="Phobius"/>
    </source>
</evidence>
<sequence length="64" mass="7367">MLQKHFALSKEVLNHIFCFNIDLGIGGKIISINISIVSEIKKNKYLKHLQAVLIIFHIILLILR</sequence>
<dbReference type="EMBL" id="FOAK01000008">
    <property type="protein sequence ID" value="SEL01483.1"/>
    <property type="molecule type" value="Genomic_DNA"/>
</dbReference>
<dbReference type="STRING" id="190974.SAMN05216439_1808"/>
<dbReference type="Proteomes" id="UP000199506">
    <property type="component" value="Unassembled WGS sequence"/>
</dbReference>
<dbReference type="AlphaFoldDB" id="A0A1H7LRA5"/>
<accession>A0A1H7LRA5</accession>
<feature type="transmembrane region" description="Helical" evidence="1">
    <location>
        <begin position="45"/>
        <end position="63"/>
    </location>
</feature>
<organism evidence="2 3">
    <name type="scientific">Methanobrevibacter gottschalkii</name>
    <dbReference type="NCBI Taxonomy" id="190974"/>
    <lineage>
        <taxon>Archaea</taxon>
        <taxon>Methanobacteriati</taxon>
        <taxon>Methanobacteriota</taxon>
        <taxon>Methanomada group</taxon>
        <taxon>Methanobacteria</taxon>
        <taxon>Methanobacteriales</taxon>
        <taxon>Methanobacteriaceae</taxon>
        <taxon>Methanobrevibacter</taxon>
    </lineage>
</organism>
<evidence type="ECO:0000313" key="2">
    <source>
        <dbReference type="EMBL" id="SEL01483.1"/>
    </source>
</evidence>
<reference evidence="2 3" key="1">
    <citation type="submission" date="2016-10" db="EMBL/GenBank/DDBJ databases">
        <authorList>
            <person name="de Groot N.N."/>
        </authorList>
    </citation>
    <scope>NUCLEOTIDE SEQUENCE [LARGE SCALE GENOMIC DNA]</scope>
    <source>
        <strain evidence="2 3">DSM 11978</strain>
    </source>
</reference>
<name>A0A1H7LRA5_9EURY</name>